<organism evidence="1 2">
    <name type="scientific">Mucilaginibacter oryzae</name>
    <dbReference type="NCBI Taxonomy" id="468058"/>
    <lineage>
        <taxon>Bacteria</taxon>
        <taxon>Pseudomonadati</taxon>
        <taxon>Bacteroidota</taxon>
        <taxon>Sphingobacteriia</taxon>
        <taxon>Sphingobacteriales</taxon>
        <taxon>Sphingobacteriaceae</taxon>
        <taxon>Mucilaginibacter</taxon>
    </lineage>
</organism>
<evidence type="ECO:0000313" key="1">
    <source>
        <dbReference type="EMBL" id="PWK79136.1"/>
    </source>
</evidence>
<comment type="caution">
    <text evidence="1">The sequence shown here is derived from an EMBL/GenBank/DDBJ whole genome shotgun (WGS) entry which is preliminary data.</text>
</comment>
<dbReference type="Proteomes" id="UP000245678">
    <property type="component" value="Unassembled WGS sequence"/>
</dbReference>
<proteinExistence type="predicted"/>
<gene>
    <name evidence="1" type="ORF">LX99_01592</name>
</gene>
<keyword evidence="2" id="KW-1185">Reference proteome</keyword>
<dbReference type="SUPFAM" id="SSF51735">
    <property type="entry name" value="NAD(P)-binding Rossmann-fold domains"/>
    <property type="match status" value="1"/>
</dbReference>
<name>A0A316HF66_9SPHI</name>
<dbReference type="EMBL" id="QGHA01000002">
    <property type="protein sequence ID" value="PWK79136.1"/>
    <property type="molecule type" value="Genomic_DNA"/>
</dbReference>
<evidence type="ECO:0000313" key="2">
    <source>
        <dbReference type="Proteomes" id="UP000245678"/>
    </source>
</evidence>
<dbReference type="AlphaFoldDB" id="A0A316HF66"/>
<protein>
    <submittedName>
        <fullName evidence="1">Uncharacterized protein</fullName>
    </submittedName>
</protein>
<sequence>MFDLGVENFVFAHLVHFLVSPSAAYLTGSNYAIDGGSLPV</sequence>
<accession>A0A316HF66</accession>
<reference evidence="1 2" key="1">
    <citation type="submission" date="2018-05" db="EMBL/GenBank/DDBJ databases">
        <title>Genomic Encyclopedia of Archaeal and Bacterial Type Strains, Phase II (KMG-II): from individual species to whole genera.</title>
        <authorList>
            <person name="Goeker M."/>
        </authorList>
    </citation>
    <scope>NUCLEOTIDE SEQUENCE [LARGE SCALE GENOMIC DNA]</scope>
    <source>
        <strain evidence="1 2">DSM 19975</strain>
    </source>
</reference>
<dbReference type="InterPro" id="IPR036291">
    <property type="entry name" value="NAD(P)-bd_dom_sf"/>
</dbReference>
<dbReference type="RefSeq" id="WP_281270932.1">
    <property type="nucleotide sequence ID" value="NZ_QGHA01000002.1"/>
</dbReference>